<protein>
    <submittedName>
        <fullName evidence="2">Nuclear transport factor 2 family protein</fullName>
    </submittedName>
</protein>
<dbReference type="Gene3D" id="3.10.450.50">
    <property type="match status" value="1"/>
</dbReference>
<dbReference type="Proteomes" id="UP000397656">
    <property type="component" value="Chromosome 2"/>
</dbReference>
<dbReference type="EMBL" id="CP062804">
    <property type="protein sequence ID" value="QOT80916.1"/>
    <property type="molecule type" value="Genomic_DNA"/>
</dbReference>
<gene>
    <name evidence="2" type="ORF">F7R26_026295</name>
</gene>
<dbReference type="Pfam" id="PF12680">
    <property type="entry name" value="SnoaL_2"/>
    <property type="match status" value="1"/>
</dbReference>
<dbReference type="AlphaFoldDB" id="A0A643FKM8"/>
<evidence type="ECO:0000313" key="3">
    <source>
        <dbReference type="Proteomes" id="UP000397656"/>
    </source>
</evidence>
<proteinExistence type="predicted"/>
<dbReference type="InterPro" id="IPR032710">
    <property type="entry name" value="NTF2-like_dom_sf"/>
</dbReference>
<dbReference type="SUPFAM" id="SSF54427">
    <property type="entry name" value="NTF2-like"/>
    <property type="match status" value="1"/>
</dbReference>
<reference evidence="2 3" key="1">
    <citation type="submission" date="2020-10" db="EMBL/GenBank/DDBJ databases">
        <title>Complete genome sequence of Cupriavidus basilensis CCUG 49340T.</title>
        <authorList>
            <person name="Salva-Serra F."/>
            <person name="Donoso R.A."/>
            <person name="Cho K.H."/>
            <person name="Yoo J.A."/>
            <person name="Lee K."/>
            <person name="Yoon S.-H."/>
            <person name="Perez-Pantoja D."/>
            <person name="Moore E.R.B."/>
        </authorList>
    </citation>
    <scope>NUCLEOTIDE SEQUENCE [LARGE SCALE GENOMIC DNA]</scope>
    <source>
        <strain evidence="3">CCUG 49340</strain>
    </source>
</reference>
<sequence length="133" mass="14059">MTIDMTMAANKSADMKATLLDYVAAFNAADAERVAALFADDATVEDPVGGPVIAGRESILAFYRHATSLGARLEVVAAPRGSHGNAAALCFAVYARMQGQPVRIDVTDVMTFGADGRITGMRAFWGPDDVHPQ</sequence>
<dbReference type="GeneID" id="98404459"/>
<dbReference type="InterPro" id="IPR037401">
    <property type="entry name" value="SnoaL-like"/>
</dbReference>
<organism evidence="2 3">
    <name type="scientific">Cupriavidus basilensis</name>
    <dbReference type="NCBI Taxonomy" id="68895"/>
    <lineage>
        <taxon>Bacteria</taxon>
        <taxon>Pseudomonadati</taxon>
        <taxon>Pseudomonadota</taxon>
        <taxon>Betaproteobacteria</taxon>
        <taxon>Burkholderiales</taxon>
        <taxon>Burkholderiaceae</taxon>
        <taxon>Cupriavidus</taxon>
    </lineage>
</organism>
<evidence type="ECO:0000313" key="2">
    <source>
        <dbReference type="EMBL" id="QOT80916.1"/>
    </source>
</evidence>
<evidence type="ECO:0000259" key="1">
    <source>
        <dbReference type="Pfam" id="PF12680"/>
    </source>
</evidence>
<dbReference type="RefSeq" id="WP_150992266.1">
    <property type="nucleotide sequence ID" value="NZ_CP062804.1"/>
</dbReference>
<name>A0A643FKM8_9BURK</name>
<feature type="domain" description="SnoaL-like" evidence="1">
    <location>
        <begin position="21"/>
        <end position="120"/>
    </location>
</feature>
<accession>A0A643FKM8</accession>